<dbReference type="SUPFAM" id="SSF46785">
    <property type="entry name" value="Winged helix' DNA-binding domain"/>
    <property type="match status" value="1"/>
</dbReference>
<feature type="domain" description="HTH marR-type" evidence="2">
    <location>
        <begin position="1"/>
        <end position="135"/>
    </location>
</feature>
<evidence type="ECO:0000259" key="2">
    <source>
        <dbReference type="PROSITE" id="PS50995"/>
    </source>
</evidence>
<dbReference type="PRINTS" id="PR00598">
    <property type="entry name" value="HTHMARR"/>
</dbReference>
<accession>A0A7X3ILM6</accession>
<dbReference type="Gene3D" id="1.10.10.10">
    <property type="entry name" value="Winged helix-like DNA-binding domain superfamily/Winged helix DNA-binding domain"/>
    <property type="match status" value="1"/>
</dbReference>
<name>A0A7X3ILM6_9BACL</name>
<proteinExistence type="predicted"/>
<dbReference type="SMART" id="SM00347">
    <property type="entry name" value="HTH_MARR"/>
    <property type="match status" value="1"/>
</dbReference>
<dbReference type="PANTHER" id="PTHR33164:SF43">
    <property type="entry name" value="HTH-TYPE TRANSCRIPTIONAL REPRESSOR YETL"/>
    <property type="match status" value="1"/>
</dbReference>
<dbReference type="InterPro" id="IPR039422">
    <property type="entry name" value="MarR/SlyA-like"/>
</dbReference>
<dbReference type="InterPro" id="IPR000835">
    <property type="entry name" value="HTH_MarR-typ"/>
</dbReference>
<dbReference type="InterPro" id="IPR036388">
    <property type="entry name" value="WH-like_DNA-bd_sf"/>
</dbReference>
<dbReference type="EMBL" id="WUBI01000004">
    <property type="protein sequence ID" value="MWV46227.1"/>
    <property type="molecule type" value="Genomic_DNA"/>
</dbReference>
<dbReference type="Proteomes" id="UP000460318">
    <property type="component" value="Unassembled WGS sequence"/>
</dbReference>
<dbReference type="GO" id="GO:0006950">
    <property type="term" value="P:response to stress"/>
    <property type="evidence" value="ECO:0007669"/>
    <property type="project" value="TreeGrafter"/>
</dbReference>
<dbReference type="AlphaFoldDB" id="A0A7X3ILM6"/>
<evidence type="ECO:0000313" key="3">
    <source>
        <dbReference type="EMBL" id="MWV46227.1"/>
    </source>
</evidence>
<gene>
    <name evidence="3" type="ORF">GRF59_21715</name>
</gene>
<dbReference type="RefSeq" id="WP_160499832.1">
    <property type="nucleotide sequence ID" value="NZ_WUBI01000004.1"/>
</dbReference>
<sequence>MNANKEMMKELALTMLTVAHEIKDLQSRGIDQVTALILDYCHTHEAVRASDIAAVLEVNPSSITRRIQAMEQDGVIRLTKDPADQRSVLISVTSDGKRLLDTLTEQATHLFSSIIGHWDADDIQDITNFMSRFSNELTSWKAKYPISDKKAHRRKISQSWRTEKP</sequence>
<reference evidence="3 4" key="1">
    <citation type="submission" date="2019-12" db="EMBL/GenBank/DDBJ databases">
        <title>Paenibacillus sp. nov., an endophytic bacterium isolated from the stem of Dendrobium.</title>
        <authorList>
            <person name="Zhao R."/>
        </authorList>
    </citation>
    <scope>NUCLEOTIDE SEQUENCE [LARGE SCALE GENOMIC DNA]</scope>
    <source>
        <strain evidence="3 4">HJL G12</strain>
    </source>
</reference>
<evidence type="ECO:0000313" key="4">
    <source>
        <dbReference type="Proteomes" id="UP000460318"/>
    </source>
</evidence>
<dbReference type="GO" id="GO:0003677">
    <property type="term" value="F:DNA binding"/>
    <property type="evidence" value="ECO:0007669"/>
    <property type="project" value="UniProtKB-KW"/>
</dbReference>
<dbReference type="PANTHER" id="PTHR33164">
    <property type="entry name" value="TRANSCRIPTIONAL REGULATOR, MARR FAMILY"/>
    <property type="match status" value="1"/>
</dbReference>
<dbReference type="GO" id="GO:0003700">
    <property type="term" value="F:DNA-binding transcription factor activity"/>
    <property type="evidence" value="ECO:0007669"/>
    <property type="project" value="InterPro"/>
</dbReference>
<keyword evidence="1" id="KW-0238">DNA-binding</keyword>
<dbReference type="Pfam" id="PF01047">
    <property type="entry name" value="MarR"/>
    <property type="match status" value="1"/>
</dbReference>
<keyword evidence="4" id="KW-1185">Reference proteome</keyword>
<dbReference type="InterPro" id="IPR036390">
    <property type="entry name" value="WH_DNA-bd_sf"/>
</dbReference>
<evidence type="ECO:0000256" key="1">
    <source>
        <dbReference type="ARBA" id="ARBA00023125"/>
    </source>
</evidence>
<organism evidence="3 4">
    <name type="scientific">Paenibacillus dendrobii</name>
    <dbReference type="NCBI Taxonomy" id="2691084"/>
    <lineage>
        <taxon>Bacteria</taxon>
        <taxon>Bacillati</taxon>
        <taxon>Bacillota</taxon>
        <taxon>Bacilli</taxon>
        <taxon>Bacillales</taxon>
        <taxon>Paenibacillaceae</taxon>
        <taxon>Paenibacillus</taxon>
    </lineage>
</organism>
<comment type="caution">
    <text evidence="3">The sequence shown here is derived from an EMBL/GenBank/DDBJ whole genome shotgun (WGS) entry which is preliminary data.</text>
</comment>
<dbReference type="PROSITE" id="PS50995">
    <property type="entry name" value="HTH_MARR_2"/>
    <property type="match status" value="1"/>
</dbReference>
<protein>
    <submittedName>
        <fullName evidence="3">MarR family transcriptional regulator</fullName>
    </submittedName>
</protein>